<dbReference type="InterPro" id="IPR045028">
    <property type="entry name" value="DinG/Rad3-like"/>
</dbReference>
<dbReference type="GO" id="GO:0006139">
    <property type="term" value="P:nucleobase-containing compound metabolic process"/>
    <property type="evidence" value="ECO:0007669"/>
    <property type="project" value="InterPro"/>
</dbReference>
<name>A0AAW2Z295_9EUKA</name>
<dbReference type="GO" id="GO:0034085">
    <property type="term" value="P:establishment of sister chromatid cohesion"/>
    <property type="evidence" value="ECO:0007669"/>
    <property type="project" value="TreeGrafter"/>
</dbReference>
<dbReference type="AlphaFoldDB" id="A0AAW2Z295"/>
<sequence length="426" mass="48102">MIEQVASIITKLCDYFKNNLVGARVDKEQDAAFQNLNDFLCSVGLEHINLFDVCEFIDMSELTKKLSGFAERAKQQEDKNNGSVKIHSETENSTSLGIHSFASFLLALMNFSKDGKILVDHKIGVVKFVLLNPGVYFKEIVEEARSVVLAGGTMQPVAPVVQMLFPDIKDRLTVFECGHVIPDDNLLPICLSKGPSGHEFDFTFQSRSNAKTLDSLGNFLVNLCNVVPDGIVVFYPSYAYEEQVFKHFEANDFVRRIERKKKFYRELKSSGAGVDNVLREYKKTIDNNFPAPDRDMYYKGSMLSCVVGGKMSEGINFSDGYARCVVVVGLPFPNPNDPELKERMSYLKTNGNDYLENLCMKAVNQSIGRSIRHANDYSSIFLLDKRYVKSTQIKSKLPKWIRSRLITCEEFGGAFSKCAQFFTKKK</sequence>
<organism evidence="2 3">
    <name type="scientific">Acrasis kona</name>
    <dbReference type="NCBI Taxonomy" id="1008807"/>
    <lineage>
        <taxon>Eukaryota</taxon>
        <taxon>Discoba</taxon>
        <taxon>Heterolobosea</taxon>
        <taxon>Tetramitia</taxon>
        <taxon>Eutetramitia</taxon>
        <taxon>Acrasidae</taxon>
        <taxon>Acrasis</taxon>
    </lineage>
</organism>
<feature type="domain" description="ATP-dependent helicase C-terminal" evidence="1">
    <location>
        <begin position="238"/>
        <end position="389"/>
    </location>
</feature>
<dbReference type="InterPro" id="IPR013020">
    <property type="entry name" value="Rad3/Chl1-like"/>
</dbReference>
<feature type="non-terminal residue" evidence="2">
    <location>
        <position position="426"/>
    </location>
</feature>
<keyword evidence="3" id="KW-1185">Reference proteome</keyword>
<dbReference type="GO" id="GO:0005634">
    <property type="term" value="C:nucleus"/>
    <property type="evidence" value="ECO:0007669"/>
    <property type="project" value="TreeGrafter"/>
</dbReference>
<dbReference type="CDD" id="cd18788">
    <property type="entry name" value="SF2_C_XPD"/>
    <property type="match status" value="1"/>
</dbReference>
<dbReference type="GO" id="GO:0003676">
    <property type="term" value="F:nucleic acid binding"/>
    <property type="evidence" value="ECO:0007669"/>
    <property type="project" value="InterPro"/>
</dbReference>
<dbReference type="PANTHER" id="PTHR11472">
    <property type="entry name" value="DNA REPAIR DEAD HELICASE RAD3/XP-D SUBFAMILY MEMBER"/>
    <property type="match status" value="1"/>
</dbReference>
<protein>
    <recommendedName>
        <fullName evidence="1">ATP-dependent helicase C-terminal domain-containing protein</fullName>
    </recommendedName>
</protein>
<accession>A0AAW2Z295</accession>
<evidence type="ECO:0000313" key="3">
    <source>
        <dbReference type="Proteomes" id="UP001431209"/>
    </source>
</evidence>
<dbReference type="GO" id="GO:0003678">
    <property type="term" value="F:DNA helicase activity"/>
    <property type="evidence" value="ECO:0007669"/>
    <property type="project" value="InterPro"/>
</dbReference>
<dbReference type="EMBL" id="JAOPGA020000946">
    <property type="protein sequence ID" value="KAL0483226.1"/>
    <property type="molecule type" value="Genomic_DNA"/>
</dbReference>
<dbReference type="InterPro" id="IPR027417">
    <property type="entry name" value="P-loop_NTPase"/>
</dbReference>
<evidence type="ECO:0000259" key="1">
    <source>
        <dbReference type="SMART" id="SM00491"/>
    </source>
</evidence>
<dbReference type="NCBIfam" id="TIGR00604">
    <property type="entry name" value="rad3"/>
    <property type="match status" value="1"/>
</dbReference>
<dbReference type="SMART" id="SM00491">
    <property type="entry name" value="HELICc2"/>
    <property type="match status" value="1"/>
</dbReference>
<proteinExistence type="predicted"/>
<dbReference type="GO" id="GO:0005524">
    <property type="term" value="F:ATP binding"/>
    <property type="evidence" value="ECO:0007669"/>
    <property type="project" value="InterPro"/>
</dbReference>
<comment type="caution">
    <text evidence="2">The sequence shown here is derived from an EMBL/GenBank/DDBJ whole genome shotgun (WGS) entry which is preliminary data.</text>
</comment>
<reference evidence="2 3" key="1">
    <citation type="submission" date="2024-03" db="EMBL/GenBank/DDBJ databases">
        <title>The Acrasis kona genome and developmental transcriptomes reveal deep origins of eukaryotic multicellular pathways.</title>
        <authorList>
            <person name="Sheikh S."/>
            <person name="Fu C.-J."/>
            <person name="Brown M.W."/>
            <person name="Baldauf S.L."/>
        </authorList>
    </citation>
    <scope>NUCLEOTIDE SEQUENCE [LARGE SCALE GENOMIC DNA]</scope>
    <source>
        <strain evidence="2 3">ATCC MYA-3509</strain>
    </source>
</reference>
<dbReference type="PANTHER" id="PTHR11472:SF41">
    <property type="entry name" value="ATP-DEPENDENT DNA HELICASE DDX11-RELATED"/>
    <property type="match status" value="1"/>
</dbReference>
<dbReference type="InterPro" id="IPR006555">
    <property type="entry name" value="ATP-dep_Helicase_C"/>
</dbReference>
<gene>
    <name evidence="2" type="ORF">AKO1_011525</name>
</gene>
<evidence type="ECO:0000313" key="2">
    <source>
        <dbReference type="EMBL" id="KAL0483226.1"/>
    </source>
</evidence>
<dbReference type="GO" id="GO:0016818">
    <property type="term" value="F:hydrolase activity, acting on acid anhydrides, in phosphorus-containing anhydrides"/>
    <property type="evidence" value="ECO:0007669"/>
    <property type="project" value="InterPro"/>
</dbReference>
<dbReference type="Proteomes" id="UP001431209">
    <property type="component" value="Unassembled WGS sequence"/>
</dbReference>
<dbReference type="Gene3D" id="3.40.50.300">
    <property type="entry name" value="P-loop containing nucleotide triphosphate hydrolases"/>
    <property type="match status" value="1"/>
</dbReference>
<dbReference type="Pfam" id="PF13307">
    <property type="entry name" value="Helicase_C_2"/>
    <property type="match status" value="1"/>
</dbReference>